<feature type="domain" description="Transposase IS200-like" evidence="1">
    <location>
        <begin position="13"/>
        <end position="187"/>
    </location>
</feature>
<dbReference type="Proteomes" id="UP000307999">
    <property type="component" value="Unassembled WGS sequence"/>
</dbReference>
<dbReference type="GO" id="GO:0003677">
    <property type="term" value="F:DNA binding"/>
    <property type="evidence" value="ECO:0007669"/>
    <property type="project" value="InterPro"/>
</dbReference>
<reference evidence="2 3" key="1">
    <citation type="submission" date="2019-04" db="EMBL/GenBank/DDBJ databases">
        <title>Thalassotalea guangxiensis sp. nov., isolated from sediment of the coastal wetland.</title>
        <authorList>
            <person name="Zheng S."/>
            <person name="Zhang D."/>
        </authorList>
    </citation>
    <scope>NUCLEOTIDE SEQUENCE [LARGE SCALE GENOMIC DNA]</scope>
    <source>
        <strain evidence="2 3">ZS-4</strain>
    </source>
</reference>
<dbReference type="GO" id="GO:0006313">
    <property type="term" value="P:DNA transposition"/>
    <property type="evidence" value="ECO:0007669"/>
    <property type="project" value="InterPro"/>
</dbReference>
<dbReference type="PANTHER" id="PTHR34322:SF2">
    <property type="entry name" value="TRANSPOSASE IS200-LIKE DOMAIN-CONTAINING PROTEIN"/>
    <property type="match status" value="1"/>
</dbReference>
<dbReference type="OrthoDB" id="9814067at2"/>
<proteinExistence type="predicted"/>
<dbReference type="EMBL" id="SWDB01000040">
    <property type="protein sequence ID" value="TKB43274.1"/>
    <property type="molecule type" value="Genomic_DNA"/>
</dbReference>
<keyword evidence="3" id="KW-1185">Reference proteome</keyword>
<dbReference type="InterPro" id="IPR036515">
    <property type="entry name" value="Transposase_17_sf"/>
</dbReference>
<evidence type="ECO:0000313" key="2">
    <source>
        <dbReference type="EMBL" id="TKB43274.1"/>
    </source>
</evidence>
<dbReference type="InterPro" id="IPR002686">
    <property type="entry name" value="Transposase_17"/>
</dbReference>
<comment type="caution">
    <text evidence="2">The sequence shown here is derived from an EMBL/GenBank/DDBJ whole genome shotgun (WGS) entry which is preliminary data.</text>
</comment>
<protein>
    <submittedName>
        <fullName evidence="2">Transposase</fullName>
    </submittedName>
</protein>
<accession>A0A4U1B2H3</accession>
<dbReference type="SMART" id="SM01321">
    <property type="entry name" value="Y1_Tnp"/>
    <property type="match status" value="1"/>
</dbReference>
<dbReference type="SUPFAM" id="SSF143422">
    <property type="entry name" value="Transposase IS200-like"/>
    <property type="match status" value="1"/>
</dbReference>
<organism evidence="2 3">
    <name type="scientific">Thalassotalea mangrovi</name>
    <dbReference type="NCBI Taxonomy" id="2572245"/>
    <lineage>
        <taxon>Bacteria</taxon>
        <taxon>Pseudomonadati</taxon>
        <taxon>Pseudomonadota</taxon>
        <taxon>Gammaproteobacteria</taxon>
        <taxon>Alteromonadales</taxon>
        <taxon>Colwelliaceae</taxon>
        <taxon>Thalassotalea</taxon>
    </lineage>
</organism>
<dbReference type="GO" id="GO:0004803">
    <property type="term" value="F:transposase activity"/>
    <property type="evidence" value="ECO:0007669"/>
    <property type="project" value="InterPro"/>
</dbReference>
<evidence type="ECO:0000259" key="1">
    <source>
        <dbReference type="SMART" id="SM01321"/>
    </source>
</evidence>
<evidence type="ECO:0000313" key="3">
    <source>
        <dbReference type="Proteomes" id="UP000307999"/>
    </source>
</evidence>
<dbReference type="AlphaFoldDB" id="A0A4U1B2H3"/>
<dbReference type="Gene3D" id="3.30.70.1290">
    <property type="entry name" value="Transposase IS200-like"/>
    <property type="match status" value="1"/>
</dbReference>
<gene>
    <name evidence="2" type="ORF">E8M12_15540</name>
</gene>
<sequence>MTQARKDIVNLGATPYYHVISRCVRRAYLCGLDELTKKDFNHRKQWLVDKIFQLSTIFCIDICAYAIMSNHYHLVLHIDRNRAQNLSDRDVAIRWMRLFRGHSLVRDWLNTPVNQLEPDSFVAEVIKEWRKRLYDLGWYMQCLNQYIAIRANQEDECTGRFWEGRYKSQALLDEAALLTCMTYVDLNPIRAGISTTPENSDFTSIQRRIKALARNTRFVEDNVIDSEVAHRQQPNELSPFANYRTSSKEQKGLPFNLLDYIELVDWSACSKRDDKTGEIPKHIQPIFMRFQIDENYWQQLIHKFNYHFRLAAGSSDRLRKWALLTGRKWCKKHGGSNLYKH</sequence>
<dbReference type="PANTHER" id="PTHR34322">
    <property type="entry name" value="TRANSPOSASE, Y1_TNP DOMAIN-CONTAINING"/>
    <property type="match status" value="1"/>
</dbReference>
<dbReference type="RefSeq" id="WP_136737185.1">
    <property type="nucleotide sequence ID" value="NZ_SWDB01000040.1"/>
</dbReference>
<name>A0A4U1B2H3_9GAMM</name>